<evidence type="ECO:0000256" key="1">
    <source>
        <dbReference type="ARBA" id="ARBA00023015"/>
    </source>
</evidence>
<dbReference type="EMBL" id="CACRST010000014">
    <property type="protein sequence ID" value="VYT06888.1"/>
    <property type="molecule type" value="Genomic_DNA"/>
</dbReference>
<keyword evidence="2" id="KW-0238">DNA-binding</keyword>
<dbReference type="GO" id="GO:0003700">
    <property type="term" value="F:DNA-binding transcription factor activity"/>
    <property type="evidence" value="ECO:0007669"/>
    <property type="project" value="InterPro"/>
</dbReference>
<feature type="domain" description="HTH gntR-type" evidence="4">
    <location>
        <begin position="1"/>
        <end position="56"/>
    </location>
</feature>
<sequence length="101" mass="11585">MIYREALPAGSRLPSVRQLAMDLSINPNTIQRAYAQLEKEGLIYPVKGKGNFVADTQQIKKKNREDYRRELLETVQKGRSLGFSEEELVAEVEHSYEEGEE</sequence>
<dbReference type="GO" id="GO:0003677">
    <property type="term" value="F:DNA binding"/>
    <property type="evidence" value="ECO:0007669"/>
    <property type="project" value="UniProtKB-KW"/>
</dbReference>
<gene>
    <name evidence="5" type="primary">ytrA_3</name>
    <name evidence="5" type="ORF">BGLFYP119_01679</name>
</gene>
<dbReference type="CDD" id="cd07377">
    <property type="entry name" value="WHTH_GntR"/>
    <property type="match status" value="1"/>
</dbReference>
<dbReference type="Pfam" id="PF00392">
    <property type="entry name" value="GntR"/>
    <property type="match status" value="1"/>
</dbReference>
<name>A0A6N2TMW6_9FIRM</name>
<dbReference type="PANTHER" id="PTHR38445">
    <property type="entry name" value="HTH-TYPE TRANSCRIPTIONAL REPRESSOR YTRA"/>
    <property type="match status" value="1"/>
</dbReference>
<dbReference type="Gene3D" id="1.10.10.10">
    <property type="entry name" value="Winged helix-like DNA-binding domain superfamily/Winged helix DNA-binding domain"/>
    <property type="match status" value="1"/>
</dbReference>
<evidence type="ECO:0000259" key="4">
    <source>
        <dbReference type="PROSITE" id="PS50949"/>
    </source>
</evidence>
<keyword evidence="3" id="KW-0804">Transcription</keyword>
<dbReference type="PROSITE" id="PS50949">
    <property type="entry name" value="HTH_GNTR"/>
    <property type="match status" value="1"/>
</dbReference>
<dbReference type="PRINTS" id="PR00035">
    <property type="entry name" value="HTHGNTR"/>
</dbReference>
<accession>A0A6N2TMW6</accession>
<dbReference type="RefSeq" id="WP_412110173.1">
    <property type="nucleotide sequence ID" value="NZ_CACRST010000014.1"/>
</dbReference>
<dbReference type="InterPro" id="IPR000524">
    <property type="entry name" value="Tscrpt_reg_HTH_GntR"/>
</dbReference>
<protein>
    <submittedName>
        <fullName evidence="5">HTH-type transcriptional repressor YtrA</fullName>
    </submittedName>
</protein>
<dbReference type="InterPro" id="IPR036390">
    <property type="entry name" value="WH_DNA-bd_sf"/>
</dbReference>
<organism evidence="5">
    <name type="scientific">Blautia glucerasea</name>
    <dbReference type="NCBI Taxonomy" id="536633"/>
    <lineage>
        <taxon>Bacteria</taxon>
        <taxon>Bacillati</taxon>
        <taxon>Bacillota</taxon>
        <taxon>Clostridia</taxon>
        <taxon>Lachnospirales</taxon>
        <taxon>Lachnospiraceae</taxon>
        <taxon>Blautia</taxon>
    </lineage>
</organism>
<keyword evidence="1" id="KW-0805">Transcription regulation</keyword>
<dbReference type="SMART" id="SM00345">
    <property type="entry name" value="HTH_GNTR"/>
    <property type="match status" value="1"/>
</dbReference>
<evidence type="ECO:0000313" key="5">
    <source>
        <dbReference type="EMBL" id="VYT06888.1"/>
    </source>
</evidence>
<evidence type="ECO:0000256" key="3">
    <source>
        <dbReference type="ARBA" id="ARBA00023163"/>
    </source>
</evidence>
<dbReference type="SUPFAM" id="SSF46785">
    <property type="entry name" value="Winged helix' DNA-binding domain"/>
    <property type="match status" value="1"/>
</dbReference>
<proteinExistence type="predicted"/>
<dbReference type="AlphaFoldDB" id="A0A6N2TMW6"/>
<dbReference type="InterPro" id="IPR036388">
    <property type="entry name" value="WH-like_DNA-bd_sf"/>
</dbReference>
<dbReference type="PANTHER" id="PTHR38445:SF9">
    <property type="entry name" value="HTH-TYPE TRANSCRIPTIONAL REPRESSOR YTRA"/>
    <property type="match status" value="1"/>
</dbReference>
<reference evidence="5" key="1">
    <citation type="submission" date="2019-11" db="EMBL/GenBank/DDBJ databases">
        <authorList>
            <person name="Feng L."/>
        </authorList>
    </citation>
    <scope>NUCLEOTIDE SEQUENCE</scope>
    <source>
        <strain evidence="5">BgluceraseaLFYP119</strain>
    </source>
</reference>
<evidence type="ECO:0000256" key="2">
    <source>
        <dbReference type="ARBA" id="ARBA00023125"/>
    </source>
</evidence>